<dbReference type="PANTHER" id="PTHR47804">
    <property type="entry name" value="60S RIBOSOMAL PROTEIN L19"/>
    <property type="match status" value="1"/>
</dbReference>
<dbReference type="GO" id="GO:0016020">
    <property type="term" value="C:membrane"/>
    <property type="evidence" value="ECO:0007669"/>
    <property type="project" value="UniProtKB-SubCell"/>
</dbReference>
<dbReference type="AlphaFoldDB" id="A0A167LIN4"/>
<evidence type="ECO:0000256" key="5">
    <source>
        <dbReference type="SAM" id="MobiDB-lite"/>
    </source>
</evidence>
<keyword evidence="2" id="KW-0812">Transmembrane</keyword>
<organism evidence="6 7">
    <name type="scientific">Calocera viscosa (strain TUFC12733)</name>
    <dbReference type="NCBI Taxonomy" id="1330018"/>
    <lineage>
        <taxon>Eukaryota</taxon>
        <taxon>Fungi</taxon>
        <taxon>Dikarya</taxon>
        <taxon>Basidiomycota</taxon>
        <taxon>Agaricomycotina</taxon>
        <taxon>Dacrymycetes</taxon>
        <taxon>Dacrymycetales</taxon>
        <taxon>Dacrymycetaceae</taxon>
        <taxon>Calocera</taxon>
    </lineage>
</organism>
<evidence type="ECO:0000256" key="2">
    <source>
        <dbReference type="ARBA" id="ARBA00022692"/>
    </source>
</evidence>
<feature type="compositionally biased region" description="Basic and acidic residues" evidence="5">
    <location>
        <begin position="219"/>
        <end position="229"/>
    </location>
</feature>
<comment type="subcellular location">
    <subcellularLocation>
        <location evidence="1">Membrane</location>
        <topology evidence="1">Multi-pass membrane protein</topology>
    </subcellularLocation>
</comment>
<name>A0A167LIN4_CALVF</name>
<evidence type="ECO:0008006" key="8">
    <source>
        <dbReference type="Google" id="ProtNLM"/>
    </source>
</evidence>
<dbReference type="EMBL" id="KV417287">
    <property type="protein sequence ID" value="KZO95732.1"/>
    <property type="molecule type" value="Genomic_DNA"/>
</dbReference>
<keyword evidence="4" id="KW-0472">Membrane</keyword>
<feature type="region of interest" description="Disordered" evidence="5">
    <location>
        <begin position="197"/>
        <end position="229"/>
    </location>
</feature>
<feature type="compositionally biased region" description="Polar residues" evidence="5">
    <location>
        <begin position="197"/>
        <end position="211"/>
    </location>
</feature>
<reference evidence="6 7" key="1">
    <citation type="journal article" date="2016" name="Mol. Biol. Evol.">
        <title>Comparative Genomics of Early-Diverging Mushroom-Forming Fungi Provides Insights into the Origins of Lignocellulose Decay Capabilities.</title>
        <authorList>
            <person name="Nagy L.G."/>
            <person name="Riley R."/>
            <person name="Tritt A."/>
            <person name="Adam C."/>
            <person name="Daum C."/>
            <person name="Floudas D."/>
            <person name="Sun H."/>
            <person name="Yadav J.S."/>
            <person name="Pangilinan J."/>
            <person name="Larsson K.H."/>
            <person name="Matsuura K."/>
            <person name="Barry K."/>
            <person name="Labutti K."/>
            <person name="Kuo R."/>
            <person name="Ohm R.A."/>
            <person name="Bhattacharya S.S."/>
            <person name="Shirouzu T."/>
            <person name="Yoshinaga Y."/>
            <person name="Martin F.M."/>
            <person name="Grigoriev I.V."/>
            <person name="Hibbett D.S."/>
        </authorList>
    </citation>
    <scope>NUCLEOTIDE SEQUENCE [LARGE SCALE GENOMIC DNA]</scope>
    <source>
        <strain evidence="6 7">TUFC12733</strain>
    </source>
</reference>
<sequence>MALEVSLLPKPVHLYRRALSNMRRILDLIVGLRSLRQQVRRDDSVKDVLHARKDFISSIVLILYICEHAFRSQRLLPQFIPSARPSLQVVVNGIGEHYTQRIERRRAGQSSRGDFPFIAAFAESEGIALLTDAVEDLVEVTRTLFGAAAWWGYGDTNTEDGGIAAVLREELEERLQSLSPSRAPSMFLEVNRSRISTPLGSPTSALGSASASRRHSTYFHHENEASGAA</sequence>
<proteinExistence type="predicted"/>
<dbReference type="Proteomes" id="UP000076738">
    <property type="component" value="Unassembled WGS sequence"/>
</dbReference>
<gene>
    <name evidence="6" type="ORF">CALVIDRAFT_150249</name>
</gene>
<dbReference type="OrthoDB" id="68611at2759"/>
<accession>A0A167LIN4</accession>
<keyword evidence="3" id="KW-1133">Transmembrane helix</keyword>
<protein>
    <recommendedName>
        <fullName evidence="8">DUF2421 domain-containing protein</fullName>
    </recommendedName>
</protein>
<evidence type="ECO:0000313" key="6">
    <source>
        <dbReference type="EMBL" id="KZO95732.1"/>
    </source>
</evidence>
<dbReference type="InterPro" id="IPR052430">
    <property type="entry name" value="IVT-Associated"/>
</dbReference>
<dbReference type="STRING" id="1330018.A0A167LIN4"/>
<keyword evidence="7" id="KW-1185">Reference proteome</keyword>
<evidence type="ECO:0000256" key="1">
    <source>
        <dbReference type="ARBA" id="ARBA00004141"/>
    </source>
</evidence>
<evidence type="ECO:0000256" key="4">
    <source>
        <dbReference type="ARBA" id="ARBA00023136"/>
    </source>
</evidence>
<evidence type="ECO:0000256" key="3">
    <source>
        <dbReference type="ARBA" id="ARBA00022989"/>
    </source>
</evidence>
<evidence type="ECO:0000313" key="7">
    <source>
        <dbReference type="Proteomes" id="UP000076738"/>
    </source>
</evidence>
<dbReference type="PANTHER" id="PTHR47804:SF3">
    <property type="entry name" value="PROTEIN BRE4"/>
    <property type="match status" value="1"/>
</dbReference>